<dbReference type="Gene3D" id="3.40.50.720">
    <property type="entry name" value="NAD(P)-binding Rossmann-like Domain"/>
    <property type="match status" value="1"/>
</dbReference>
<protein>
    <recommendedName>
        <fullName evidence="5">Gfo/Idh/MocA family oxidoreductase</fullName>
    </recommendedName>
</protein>
<dbReference type="AlphaFoldDB" id="A0A6J4UZD7"/>
<dbReference type="PANTHER" id="PTHR43818:SF11">
    <property type="entry name" value="BCDNA.GH03377"/>
    <property type="match status" value="1"/>
</dbReference>
<accession>A0A6J4UZD7</accession>
<dbReference type="SUPFAM" id="SSF51735">
    <property type="entry name" value="NAD(P)-binding Rossmann-fold domains"/>
    <property type="match status" value="1"/>
</dbReference>
<evidence type="ECO:0000313" key="4">
    <source>
        <dbReference type="EMBL" id="CAA9560500.1"/>
    </source>
</evidence>
<dbReference type="InterPro" id="IPR036291">
    <property type="entry name" value="NAD(P)-bd_dom_sf"/>
</dbReference>
<evidence type="ECO:0008006" key="5">
    <source>
        <dbReference type="Google" id="ProtNLM"/>
    </source>
</evidence>
<dbReference type="GO" id="GO:0016491">
    <property type="term" value="F:oxidoreductase activity"/>
    <property type="evidence" value="ECO:0007669"/>
    <property type="project" value="UniProtKB-KW"/>
</dbReference>
<dbReference type="EMBL" id="CADCWM010000455">
    <property type="protein sequence ID" value="CAA9560500.1"/>
    <property type="molecule type" value="Genomic_DNA"/>
</dbReference>
<reference evidence="4" key="1">
    <citation type="submission" date="2020-02" db="EMBL/GenBank/DDBJ databases">
        <authorList>
            <person name="Meier V. D."/>
        </authorList>
    </citation>
    <scope>NUCLEOTIDE SEQUENCE</scope>
    <source>
        <strain evidence="4">AVDCRST_MAG88</strain>
    </source>
</reference>
<dbReference type="InterPro" id="IPR000683">
    <property type="entry name" value="Gfo/Idh/MocA-like_OxRdtase_N"/>
</dbReference>
<dbReference type="Gene3D" id="3.30.360.10">
    <property type="entry name" value="Dihydrodipicolinate Reductase, domain 2"/>
    <property type="match status" value="1"/>
</dbReference>
<evidence type="ECO:0000259" key="3">
    <source>
        <dbReference type="Pfam" id="PF22725"/>
    </source>
</evidence>
<name>A0A6J4UZD7_9BACT</name>
<dbReference type="InterPro" id="IPR050463">
    <property type="entry name" value="Gfo/Idh/MocA_oxidrdct_glycsds"/>
</dbReference>
<sequence length="300" mass="31965">MTLKATVIGAGRRGQAHTEALADLEGLARVAGVADVDEGRARALIGASAPHATPYTDALAMLRATEPDVVYITTPPPLHREQAIAALEGGAHVVLEKPIALTNEDAEAIGEAAARAGRMIHICHQLRYGPGIDELRDILGGRPVALTHIWNYRKGPDIPGNWSRAWGGGHVVEWGIHYLDLCRYLLATEATEVYARYADQVMPAHYDRERWDNWDTYSLTVQWANGAVCGYASTYALAPGIAGDSGLAIIADGGKADFGWNGAGWTTPEGTQRWEGERGGGEVALSRAFLGAISSGDTSG</sequence>
<organism evidence="4">
    <name type="scientific">uncultured Thermomicrobiales bacterium</name>
    <dbReference type="NCBI Taxonomy" id="1645740"/>
    <lineage>
        <taxon>Bacteria</taxon>
        <taxon>Pseudomonadati</taxon>
        <taxon>Thermomicrobiota</taxon>
        <taxon>Thermomicrobia</taxon>
        <taxon>Thermomicrobiales</taxon>
        <taxon>environmental samples</taxon>
    </lineage>
</organism>
<dbReference type="Pfam" id="PF22725">
    <property type="entry name" value="GFO_IDH_MocA_C3"/>
    <property type="match status" value="1"/>
</dbReference>
<dbReference type="SUPFAM" id="SSF55347">
    <property type="entry name" value="Glyceraldehyde-3-phosphate dehydrogenase-like, C-terminal domain"/>
    <property type="match status" value="1"/>
</dbReference>
<feature type="non-terminal residue" evidence="4">
    <location>
        <position position="300"/>
    </location>
</feature>
<dbReference type="Pfam" id="PF01408">
    <property type="entry name" value="GFO_IDH_MocA"/>
    <property type="match status" value="1"/>
</dbReference>
<dbReference type="InterPro" id="IPR055170">
    <property type="entry name" value="GFO_IDH_MocA-like_dom"/>
</dbReference>
<evidence type="ECO:0000259" key="2">
    <source>
        <dbReference type="Pfam" id="PF01408"/>
    </source>
</evidence>
<keyword evidence="1" id="KW-0560">Oxidoreductase</keyword>
<proteinExistence type="predicted"/>
<feature type="domain" description="Gfo/Idh/MocA-like oxidoreductase N-terminal" evidence="2">
    <location>
        <begin position="4"/>
        <end position="122"/>
    </location>
</feature>
<dbReference type="GO" id="GO:0000166">
    <property type="term" value="F:nucleotide binding"/>
    <property type="evidence" value="ECO:0007669"/>
    <property type="project" value="InterPro"/>
</dbReference>
<dbReference type="PANTHER" id="PTHR43818">
    <property type="entry name" value="BCDNA.GH03377"/>
    <property type="match status" value="1"/>
</dbReference>
<evidence type="ECO:0000256" key="1">
    <source>
        <dbReference type="ARBA" id="ARBA00023002"/>
    </source>
</evidence>
<gene>
    <name evidence="4" type="ORF">AVDCRST_MAG88-1467</name>
</gene>
<feature type="domain" description="GFO/IDH/MocA-like oxidoreductase" evidence="3">
    <location>
        <begin position="141"/>
        <end position="240"/>
    </location>
</feature>